<protein>
    <submittedName>
        <fullName evidence="1">Uncharacterized protein</fullName>
    </submittedName>
</protein>
<proteinExistence type="predicted"/>
<reference evidence="1" key="1">
    <citation type="submission" date="2018-02" db="EMBL/GenBank/DDBJ databases">
        <title>Rhizophora mucronata_Transcriptome.</title>
        <authorList>
            <person name="Meera S.P."/>
            <person name="Sreeshan A."/>
            <person name="Augustine A."/>
        </authorList>
    </citation>
    <scope>NUCLEOTIDE SEQUENCE</scope>
    <source>
        <tissue evidence="1">Leaf</tissue>
    </source>
</reference>
<evidence type="ECO:0000313" key="1">
    <source>
        <dbReference type="EMBL" id="MBX39560.1"/>
    </source>
</evidence>
<name>A0A2P2NAY5_RHIMU</name>
<dbReference type="EMBL" id="GGEC01059076">
    <property type="protein sequence ID" value="MBX39560.1"/>
    <property type="molecule type" value="Transcribed_RNA"/>
</dbReference>
<dbReference type="AlphaFoldDB" id="A0A2P2NAY5"/>
<sequence>MEPISLQSQLFLLNFQM</sequence>
<organism evidence="1">
    <name type="scientific">Rhizophora mucronata</name>
    <name type="common">Asiatic mangrove</name>
    <dbReference type="NCBI Taxonomy" id="61149"/>
    <lineage>
        <taxon>Eukaryota</taxon>
        <taxon>Viridiplantae</taxon>
        <taxon>Streptophyta</taxon>
        <taxon>Embryophyta</taxon>
        <taxon>Tracheophyta</taxon>
        <taxon>Spermatophyta</taxon>
        <taxon>Magnoliopsida</taxon>
        <taxon>eudicotyledons</taxon>
        <taxon>Gunneridae</taxon>
        <taxon>Pentapetalae</taxon>
        <taxon>rosids</taxon>
        <taxon>fabids</taxon>
        <taxon>Malpighiales</taxon>
        <taxon>Rhizophoraceae</taxon>
        <taxon>Rhizophora</taxon>
    </lineage>
</organism>
<accession>A0A2P2NAY5</accession>